<evidence type="ECO:0000256" key="1">
    <source>
        <dbReference type="SAM" id="MobiDB-lite"/>
    </source>
</evidence>
<reference evidence="3" key="1">
    <citation type="journal article" date="2019" name="Int. J. Syst. Evol. Microbiol.">
        <title>The Global Catalogue of Microorganisms (GCM) 10K type strain sequencing project: providing services to taxonomists for standard genome sequencing and annotation.</title>
        <authorList>
            <consortium name="The Broad Institute Genomics Platform"/>
            <consortium name="The Broad Institute Genome Sequencing Center for Infectious Disease"/>
            <person name="Wu L."/>
            <person name="Ma J."/>
        </authorList>
    </citation>
    <scope>NUCLEOTIDE SEQUENCE [LARGE SCALE GENOMIC DNA]</scope>
    <source>
        <strain evidence="3">JCM 4253</strain>
    </source>
</reference>
<comment type="caution">
    <text evidence="2">The sequence shown here is derived from an EMBL/GenBank/DDBJ whole genome shotgun (WGS) entry which is preliminary data.</text>
</comment>
<protein>
    <submittedName>
        <fullName evidence="2">Uncharacterized protein</fullName>
    </submittedName>
</protein>
<dbReference type="AlphaFoldDB" id="A0A919C491"/>
<keyword evidence="3" id="KW-1185">Reference proteome</keyword>
<feature type="region of interest" description="Disordered" evidence="1">
    <location>
        <begin position="17"/>
        <end position="52"/>
    </location>
</feature>
<proteinExistence type="predicted"/>
<feature type="compositionally biased region" description="Basic and acidic residues" evidence="1">
    <location>
        <begin position="17"/>
        <end position="30"/>
    </location>
</feature>
<dbReference type="EMBL" id="BNBF01000003">
    <property type="protein sequence ID" value="GHG40610.1"/>
    <property type="molecule type" value="Genomic_DNA"/>
</dbReference>
<dbReference type="Proteomes" id="UP000619355">
    <property type="component" value="Unassembled WGS sequence"/>
</dbReference>
<evidence type="ECO:0000313" key="3">
    <source>
        <dbReference type="Proteomes" id="UP000619355"/>
    </source>
</evidence>
<evidence type="ECO:0000313" key="2">
    <source>
        <dbReference type="EMBL" id="GHG40610.1"/>
    </source>
</evidence>
<accession>A0A919C491</accession>
<organism evidence="2 3">
    <name type="scientific">Streptomyces capoamus</name>
    <dbReference type="NCBI Taxonomy" id="68183"/>
    <lineage>
        <taxon>Bacteria</taxon>
        <taxon>Bacillati</taxon>
        <taxon>Actinomycetota</taxon>
        <taxon>Actinomycetes</taxon>
        <taxon>Kitasatosporales</taxon>
        <taxon>Streptomycetaceae</taxon>
        <taxon>Streptomyces</taxon>
    </lineage>
</organism>
<sequence>MADDAYARLAGTSQRIDQAHGHAGLRDVLDTRAPGTFRPGSGRQQEHEGAAS</sequence>
<name>A0A919C491_9ACTN</name>
<gene>
    <name evidence="2" type="ORF">GCM10018980_14990</name>
</gene>